<dbReference type="InterPro" id="IPR012668">
    <property type="entry name" value="CHP02466"/>
</dbReference>
<dbReference type="EMBL" id="UINC01009995">
    <property type="protein sequence ID" value="SVA44626.1"/>
    <property type="molecule type" value="Genomic_DNA"/>
</dbReference>
<protein>
    <recommendedName>
        <fullName evidence="2">Fe2OG dioxygenase domain-containing protein</fullName>
    </recommendedName>
</protein>
<sequence length="198" mass="22579">VNTISLRKKYKIGVFDLSIQEVNPGDILNELLESEDYITGSHPVKGRWENSYLESYLTPSVSRLLNRACAEAKQAYGDQFIVPSQFLGYPNNEYWFNMARPGESTGVHNHKDESTVSGVYYLQVSPDSSDLYFRTGDAVEFYVKAVVGRMILFPSYLNHYVPENRSTEPRISLAFNCYSSQLPDATGNEEYDVHRFFA</sequence>
<dbReference type="Gene3D" id="2.60.120.620">
    <property type="entry name" value="q2cbj1_9rhob like domain"/>
    <property type="match status" value="1"/>
</dbReference>
<organism evidence="1">
    <name type="scientific">marine metagenome</name>
    <dbReference type="NCBI Taxonomy" id="408172"/>
    <lineage>
        <taxon>unclassified sequences</taxon>
        <taxon>metagenomes</taxon>
        <taxon>ecological metagenomes</taxon>
    </lineage>
</organism>
<gene>
    <name evidence="1" type="ORF">METZ01_LOCUS97480</name>
</gene>
<accession>A0A381VWG1</accession>
<proteinExistence type="predicted"/>
<feature type="non-terminal residue" evidence="1">
    <location>
        <position position="1"/>
    </location>
</feature>
<dbReference type="AlphaFoldDB" id="A0A381VWG1"/>
<dbReference type="Pfam" id="PF13759">
    <property type="entry name" value="2OG-FeII_Oxy_5"/>
    <property type="match status" value="1"/>
</dbReference>
<reference evidence="1" key="1">
    <citation type="submission" date="2018-05" db="EMBL/GenBank/DDBJ databases">
        <authorList>
            <person name="Lanie J.A."/>
            <person name="Ng W.-L."/>
            <person name="Kazmierczak K.M."/>
            <person name="Andrzejewski T.M."/>
            <person name="Davidsen T.M."/>
            <person name="Wayne K.J."/>
            <person name="Tettelin H."/>
            <person name="Glass J.I."/>
            <person name="Rusch D."/>
            <person name="Podicherti R."/>
            <person name="Tsui H.-C.T."/>
            <person name="Winkler M.E."/>
        </authorList>
    </citation>
    <scope>NUCLEOTIDE SEQUENCE</scope>
</reference>
<evidence type="ECO:0008006" key="2">
    <source>
        <dbReference type="Google" id="ProtNLM"/>
    </source>
</evidence>
<evidence type="ECO:0000313" key="1">
    <source>
        <dbReference type="EMBL" id="SVA44626.1"/>
    </source>
</evidence>
<name>A0A381VWG1_9ZZZZ</name>